<feature type="compositionally biased region" description="Low complexity" evidence="1">
    <location>
        <begin position="442"/>
        <end position="453"/>
    </location>
</feature>
<evidence type="ECO:0000313" key="2">
    <source>
        <dbReference type="Proteomes" id="UP000504610"/>
    </source>
</evidence>
<feature type="region of interest" description="Disordered" evidence="1">
    <location>
        <begin position="433"/>
        <end position="520"/>
    </location>
</feature>
<dbReference type="GeneID" id="108863045"/>
<dbReference type="RefSeq" id="XP_018492846.1">
    <property type="nucleotide sequence ID" value="XM_018637344.2"/>
</dbReference>
<feature type="compositionally biased region" description="Basic and acidic residues" evidence="1">
    <location>
        <begin position="102"/>
        <end position="112"/>
    </location>
</feature>
<reference evidence="3" key="2">
    <citation type="submission" date="2025-08" db="UniProtKB">
        <authorList>
            <consortium name="RefSeq"/>
        </authorList>
    </citation>
    <scope>IDENTIFICATION</scope>
    <source>
        <tissue evidence="3">Leaf</tissue>
    </source>
</reference>
<accession>A0A6J0P850</accession>
<dbReference type="OrthoDB" id="660257at2759"/>
<reference evidence="2" key="1">
    <citation type="journal article" date="2019" name="Database">
        <title>The radish genome database (RadishGD): an integrated information resource for radish genomics.</title>
        <authorList>
            <person name="Yu H.J."/>
            <person name="Baek S."/>
            <person name="Lee Y.J."/>
            <person name="Cho A."/>
            <person name="Mun J.H."/>
        </authorList>
    </citation>
    <scope>NUCLEOTIDE SEQUENCE [LARGE SCALE GENOMIC DNA]</scope>
    <source>
        <strain evidence="2">cv. WK10039</strain>
    </source>
</reference>
<dbReference type="Proteomes" id="UP000504610">
    <property type="component" value="Chromosome 5"/>
</dbReference>
<proteinExistence type="predicted"/>
<dbReference type="PANTHER" id="PTHR47477:SF12">
    <property type="entry name" value="MATH DOMAIN-CONTAINING PROTEIN"/>
    <property type="match status" value="1"/>
</dbReference>
<feature type="compositionally biased region" description="Basic and acidic residues" evidence="1">
    <location>
        <begin position="275"/>
        <end position="284"/>
    </location>
</feature>
<protein>
    <submittedName>
        <fullName evidence="3">TNF receptor-associated factor homolog 1b-like isoform X3</fullName>
    </submittedName>
</protein>
<feature type="compositionally biased region" description="Polar residues" evidence="1">
    <location>
        <begin position="308"/>
        <end position="361"/>
    </location>
</feature>
<feature type="region of interest" description="Disordered" evidence="1">
    <location>
        <begin position="259"/>
        <end position="421"/>
    </location>
</feature>
<dbReference type="AlphaFoldDB" id="A0A6J0P850"/>
<sequence>MDQNSRRGMSREKMDIILKGVVKHFFIEKEVTSTLVMDFLYSGLKALEGQTKSKKSRPRSSDPKELPAPLVSVDKDMFVLADDVLILLERAALEPLPPNSDKGPRNRTKDVNDGEDNNNEAVERDERRLTELGRRTVEIFVLTHIFNSKIEVAYREAVALKRQEELIREEEEEWLAETEQRAKRGAAEREKKTKKKQAKQKRNRNKGKDKRKEEKVTFATHDEEEKDLVTEKAQSLVEKTDTLGDVSDISDSVDDTAAGILHPDLEDGDSSSVHWDTDALETHHPPSVGENAISISTTANEIAERKNQSTVEDSSSTCSNDSIRSGFTNGSYKGNALNVQNQNSPNKGKNQPRSQNSTSESDWVVVSHNQEPESSKNHRSPVGKERNVAQIIVNSVDMDRPKEKSAAVLTAAKNPSPLTQTKLEKKSAYAVPNKNVMPASGPPSSNQVVPPSSDMQKISAPKQQPATTTTTITRPSSAPVIPAMRPTPIVVSSVQPTTSFPRSVSSAGRLGPESSLRNQQSYTPHSYKHAIVGNSPGSTTSFNHHPTTFPSASYSQAATSSYQSSFPFSQDGLFLGGRSLNSANMGVNNPCTPTVTSNCSLNHIEIGRQQAQNLMTDEFPHLDIINDLLEDENCSNMVFNGSMFSSQPQMLNRQYSYHGGGSGADFGISGELSSGGRSRSFGEEGFHYMPHSGLSAAGGPYADGLRPTMTTQWQMANMDLSLLGLRNSNLGDTTTPYHNNTYFGLDSSNPTSFSSGINGYSDFRPSNGH</sequence>
<feature type="region of interest" description="Disordered" evidence="1">
    <location>
        <begin position="95"/>
        <end position="125"/>
    </location>
</feature>
<evidence type="ECO:0000256" key="1">
    <source>
        <dbReference type="SAM" id="MobiDB-lite"/>
    </source>
</evidence>
<gene>
    <name evidence="3" type="primary">LOC108863045</name>
</gene>
<organism evidence="2 3">
    <name type="scientific">Raphanus sativus</name>
    <name type="common">Radish</name>
    <name type="synonym">Raphanus raphanistrum var. sativus</name>
    <dbReference type="NCBI Taxonomy" id="3726"/>
    <lineage>
        <taxon>Eukaryota</taxon>
        <taxon>Viridiplantae</taxon>
        <taxon>Streptophyta</taxon>
        <taxon>Embryophyta</taxon>
        <taxon>Tracheophyta</taxon>
        <taxon>Spermatophyta</taxon>
        <taxon>Magnoliopsida</taxon>
        <taxon>eudicotyledons</taxon>
        <taxon>Gunneridae</taxon>
        <taxon>Pentapetalae</taxon>
        <taxon>rosids</taxon>
        <taxon>malvids</taxon>
        <taxon>Brassicales</taxon>
        <taxon>Brassicaceae</taxon>
        <taxon>Brassiceae</taxon>
        <taxon>Raphanus</taxon>
    </lineage>
</organism>
<feature type="compositionally biased region" description="Basic and acidic residues" evidence="1">
    <location>
        <begin position="178"/>
        <end position="191"/>
    </location>
</feature>
<feature type="compositionally biased region" description="Basic and acidic residues" evidence="1">
    <location>
        <begin position="370"/>
        <end position="387"/>
    </location>
</feature>
<feature type="compositionally biased region" description="Basic residues" evidence="1">
    <location>
        <begin position="192"/>
        <end position="209"/>
    </location>
</feature>
<feature type="region of interest" description="Disordered" evidence="1">
    <location>
        <begin position="172"/>
        <end position="232"/>
    </location>
</feature>
<dbReference type="PANTHER" id="PTHR47477">
    <property type="entry name" value="TNF RECEPTOR-ASSOCIATED FACTOR HOMOLOG 1A"/>
    <property type="match status" value="1"/>
</dbReference>
<evidence type="ECO:0000313" key="3">
    <source>
        <dbReference type="RefSeq" id="XP_018492846.1"/>
    </source>
</evidence>
<feature type="compositionally biased region" description="Polar residues" evidence="1">
    <location>
        <begin position="490"/>
        <end position="506"/>
    </location>
</feature>
<keyword evidence="2" id="KW-1185">Reference proteome</keyword>
<feature type="compositionally biased region" description="Basic and acidic residues" evidence="1">
    <location>
        <begin position="210"/>
        <end position="230"/>
    </location>
</feature>
<name>A0A6J0P850_RAPSA</name>
<dbReference type="InterPro" id="IPR055327">
    <property type="entry name" value="TRAF1A/B"/>
</dbReference>